<keyword evidence="1" id="KW-0472">Membrane</keyword>
<proteinExistence type="predicted"/>
<dbReference type="EMBL" id="JBEXPZ010000035">
    <property type="protein sequence ID" value="MET9847979.1"/>
    <property type="molecule type" value="Genomic_DNA"/>
</dbReference>
<organism evidence="2 3">
    <name type="scientific">Streptomyces ossamyceticus</name>
    <dbReference type="NCBI Taxonomy" id="249581"/>
    <lineage>
        <taxon>Bacteria</taxon>
        <taxon>Bacillati</taxon>
        <taxon>Actinomycetota</taxon>
        <taxon>Actinomycetes</taxon>
        <taxon>Kitasatosporales</taxon>
        <taxon>Streptomycetaceae</taxon>
        <taxon>Streptomyces</taxon>
    </lineage>
</organism>
<keyword evidence="3" id="KW-1185">Reference proteome</keyword>
<protein>
    <submittedName>
        <fullName evidence="2">Uncharacterized protein</fullName>
    </submittedName>
</protein>
<gene>
    <name evidence="2" type="ORF">ABZZ21_26215</name>
</gene>
<dbReference type="Proteomes" id="UP001550210">
    <property type="component" value="Unassembled WGS sequence"/>
</dbReference>
<reference evidence="2 3" key="1">
    <citation type="submission" date="2024-06" db="EMBL/GenBank/DDBJ databases">
        <title>The Natural Products Discovery Center: Release of the First 8490 Sequenced Strains for Exploring Actinobacteria Biosynthetic Diversity.</title>
        <authorList>
            <person name="Kalkreuter E."/>
            <person name="Kautsar S.A."/>
            <person name="Yang D."/>
            <person name="Bader C.D."/>
            <person name="Teijaro C.N."/>
            <person name="Fluegel L."/>
            <person name="Davis C.M."/>
            <person name="Simpson J.R."/>
            <person name="Lauterbach L."/>
            <person name="Steele A.D."/>
            <person name="Gui C."/>
            <person name="Meng S."/>
            <person name="Li G."/>
            <person name="Viehrig K."/>
            <person name="Ye F."/>
            <person name="Su P."/>
            <person name="Kiefer A.F."/>
            <person name="Nichols A."/>
            <person name="Cepeda A.J."/>
            <person name="Yan W."/>
            <person name="Fan B."/>
            <person name="Jiang Y."/>
            <person name="Adhikari A."/>
            <person name="Zheng C.-J."/>
            <person name="Schuster L."/>
            <person name="Cowan T.M."/>
            <person name="Smanski M.J."/>
            <person name="Chevrette M.G."/>
            <person name="De Carvalho L.P.S."/>
            <person name="Shen B."/>
        </authorList>
    </citation>
    <scope>NUCLEOTIDE SEQUENCE [LARGE SCALE GENOMIC DNA]</scope>
    <source>
        <strain evidence="2 3">NPDC006434</strain>
    </source>
</reference>
<dbReference type="RefSeq" id="WP_355399558.1">
    <property type="nucleotide sequence ID" value="NZ_JBEGHN010000045.1"/>
</dbReference>
<sequence length="134" mass="13739">MAVQTASAYRGPAFVRIAVALQTLTLFFQAATAGLLLTSAHGELLHDVGARVMYGASMLYVLAAVLAWRPGGASPRPVLYASGFLLLASLQVVLGIAHLPALHVPLGILMFTGSVLVLLGTRPGGVPSSTSTTG</sequence>
<feature type="transmembrane region" description="Helical" evidence="1">
    <location>
        <begin position="102"/>
        <end position="121"/>
    </location>
</feature>
<feature type="transmembrane region" description="Helical" evidence="1">
    <location>
        <begin position="78"/>
        <end position="96"/>
    </location>
</feature>
<keyword evidence="1" id="KW-0812">Transmembrane</keyword>
<accession>A0ABV2V2C9</accession>
<evidence type="ECO:0000313" key="2">
    <source>
        <dbReference type="EMBL" id="MET9847979.1"/>
    </source>
</evidence>
<comment type="caution">
    <text evidence="2">The sequence shown here is derived from an EMBL/GenBank/DDBJ whole genome shotgun (WGS) entry which is preliminary data.</text>
</comment>
<evidence type="ECO:0000313" key="3">
    <source>
        <dbReference type="Proteomes" id="UP001550210"/>
    </source>
</evidence>
<keyword evidence="1" id="KW-1133">Transmembrane helix</keyword>
<feature type="transmembrane region" description="Helical" evidence="1">
    <location>
        <begin position="52"/>
        <end position="71"/>
    </location>
</feature>
<evidence type="ECO:0000256" key="1">
    <source>
        <dbReference type="SAM" id="Phobius"/>
    </source>
</evidence>
<name>A0ABV2V2C9_9ACTN</name>